<dbReference type="OrthoDB" id="783438at2759"/>
<sequence length="376" mass="42296">MDSSSPQPNPSLPIEDDKPIQQHLSTPTKPPSAPADSTTHIDTPLLELPDSAGRRRRCKTRAPQTASPRNPRKPRRRFELEIREEKDSGLIEEVGKQPKKRRQTARTKKEKPSSVPPSASSPKSEEESGGDFDRVGQMVSDLIMWKDASKSTFWFGFGSLCLLSSCFTQGLNFSIFSAMSQFGILFLGASFFSNSICQGNMAVEKREVRLKEDDILRLAKLSLPTLNFAISKMRALFSGEPCMTLKVVPFLLLGAEYGHLITIWRLCAIGFFISFSVPKLYSCYSAQINKRAECLKLWLLDAWSACTHKKKVLASVVMAFWNLSSIKTRIFTIFILLVLFRHLRQQVTLQLEDGEDEVSEKEQQKAAVMAEPEQEA</sequence>
<dbReference type="Proteomes" id="UP000000226">
    <property type="component" value="Chromosome 5"/>
</dbReference>
<feature type="region of interest" description="Disordered" evidence="7">
    <location>
        <begin position="354"/>
        <end position="376"/>
    </location>
</feature>
<dbReference type="InterPro" id="IPR044647">
    <property type="entry name" value="RTNLB17/18/21"/>
</dbReference>
<dbReference type="STRING" id="3885.V7BYW4"/>
<evidence type="ECO:0000256" key="7">
    <source>
        <dbReference type="SAM" id="MobiDB-lite"/>
    </source>
</evidence>
<evidence type="ECO:0000256" key="1">
    <source>
        <dbReference type="ARBA" id="ARBA00004477"/>
    </source>
</evidence>
<feature type="transmembrane region" description="Helical" evidence="6">
    <location>
        <begin position="153"/>
        <end position="172"/>
    </location>
</feature>
<accession>V7BYW4</accession>
<keyword evidence="10" id="KW-1185">Reference proteome</keyword>
<evidence type="ECO:0000256" key="3">
    <source>
        <dbReference type="ARBA" id="ARBA00022824"/>
    </source>
</evidence>
<dbReference type="PANTHER" id="PTHR46626">
    <property type="entry name" value="RETICULON-LIKE PROTEIN B17"/>
    <property type="match status" value="1"/>
</dbReference>
<organism evidence="9 10">
    <name type="scientific">Phaseolus vulgaris</name>
    <name type="common">Kidney bean</name>
    <name type="synonym">French bean</name>
    <dbReference type="NCBI Taxonomy" id="3885"/>
    <lineage>
        <taxon>Eukaryota</taxon>
        <taxon>Viridiplantae</taxon>
        <taxon>Streptophyta</taxon>
        <taxon>Embryophyta</taxon>
        <taxon>Tracheophyta</taxon>
        <taxon>Spermatophyta</taxon>
        <taxon>Magnoliopsida</taxon>
        <taxon>eudicotyledons</taxon>
        <taxon>Gunneridae</taxon>
        <taxon>Pentapetalae</taxon>
        <taxon>rosids</taxon>
        <taxon>fabids</taxon>
        <taxon>Fabales</taxon>
        <taxon>Fabaceae</taxon>
        <taxon>Papilionoideae</taxon>
        <taxon>50 kb inversion clade</taxon>
        <taxon>NPAAA clade</taxon>
        <taxon>indigoferoid/millettioid clade</taxon>
        <taxon>Phaseoleae</taxon>
        <taxon>Phaseolus</taxon>
    </lineage>
</organism>
<dbReference type="PROSITE" id="PS50845">
    <property type="entry name" value="RETICULON"/>
    <property type="match status" value="1"/>
</dbReference>
<feature type="transmembrane region" description="Helical" evidence="6">
    <location>
        <begin position="178"/>
        <end position="197"/>
    </location>
</feature>
<feature type="transmembrane region" description="Helical" evidence="6">
    <location>
        <begin position="319"/>
        <end position="340"/>
    </location>
</feature>
<dbReference type="GO" id="GO:0005789">
    <property type="term" value="C:endoplasmic reticulum membrane"/>
    <property type="evidence" value="ECO:0007669"/>
    <property type="project" value="UniProtKB-SubCell"/>
</dbReference>
<dbReference type="AlphaFoldDB" id="V7BYW4"/>
<name>V7BYW4_PHAVU</name>
<evidence type="ECO:0000256" key="6">
    <source>
        <dbReference type="RuleBase" id="RU363132"/>
    </source>
</evidence>
<feature type="transmembrane region" description="Helical" evidence="6">
    <location>
        <begin position="257"/>
        <end position="281"/>
    </location>
</feature>
<keyword evidence="4 6" id="KW-1133">Transmembrane helix</keyword>
<evidence type="ECO:0000259" key="8">
    <source>
        <dbReference type="PROSITE" id="PS50845"/>
    </source>
</evidence>
<evidence type="ECO:0000313" key="9">
    <source>
        <dbReference type="EMBL" id="ESW21811.1"/>
    </source>
</evidence>
<dbReference type="PANTHER" id="PTHR46626:SF3">
    <property type="entry name" value="RETICULON-LIKE PROTEIN"/>
    <property type="match status" value="1"/>
</dbReference>
<protein>
    <recommendedName>
        <fullName evidence="6">Reticulon-like protein</fullName>
    </recommendedName>
</protein>
<feature type="compositionally biased region" description="Basic residues" evidence="7">
    <location>
        <begin position="97"/>
        <end position="109"/>
    </location>
</feature>
<dbReference type="eggNOG" id="ENOG502QU5C">
    <property type="taxonomic scope" value="Eukaryota"/>
</dbReference>
<reference evidence="10" key="1">
    <citation type="journal article" date="2014" name="Nat. Genet.">
        <title>A reference genome for common bean and genome-wide analysis of dual domestications.</title>
        <authorList>
            <person name="Schmutz J."/>
            <person name="McClean P.E."/>
            <person name="Mamidi S."/>
            <person name="Wu G.A."/>
            <person name="Cannon S.B."/>
            <person name="Grimwood J."/>
            <person name="Jenkins J."/>
            <person name="Shu S."/>
            <person name="Song Q."/>
            <person name="Chavarro C."/>
            <person name="Torres-Torres M."/>
            <person name="Geffroy V."/>
            <person name="Moghaddam S.M."/>
            <person name="Gao D."/>
            <person name="Abernathy B."/>
            <person name="Barry K."/>
            <person name="Blair M."/>
            <person name="Brick M.A."/>
            <person name="Chovatia M."/>
            <person name="Gepts P."/>
            <person name="Goodstein D.M."/>
            <person name="Gonzales M."/>
            <person name="Hellsten U."/>
            <person name="Hyten D.L."/>
            <person name="Jia G."/>
            <person name="Kelly J.D."/>
            <person name="Kudrna D."/>
            <person name="Lee R."/>
            <person name="Richard M.M."/>
            <person name="Miklas P.N."/>
            <person name="Osorno J.M."/>
            <person name="Rodrigues J."/>
            <person name="Thareau V."/>
            <person name="Urrea C.A."/>
            <person name="Wang M."/>
            <person name="Yu Y."/>
            <person name="Zhang M."/>
            <person name="Wing R.A."/>
            <person name="Cregan P.B."/>
            <person name="Rokhsar D.S."/>
            <person name="Jackson S.A."/>
        </authorList>
    </citation>
    <scope>NUCLEOTIDE SEQUENCE [LARGE SCALE GENOMIC DNA]</scope>
    <source>
        <strain evidence="10">cv. G19833</strain>
    </source>
</reference>
<feature type="region of interest" description="Disordered" evidence="7">
    <location>
        <begin position="1"/>
        <end position="133"/>
    </location>
</feature>
<dbReference type="InterPro" id="IPR003388">
    <property type="entry name" value="Reticulon"/>
</dbReference>
<evidence type="ECO:0000256" key="5">
    <source>
        <dbReference type="ARBA" id="ARBA00023136"/>
    </source>
</evidence>
<proteinExistence type="predicted"/>
<dbReference type="Pfam" id="PF02453">
    <property type="entry name" value="Reticulon"/>
    <property type="match status" value="1"/>
</dbReference>
<feature type="domain" description="Reticulon" evidence="8">
    <location>
        <begin position="139"/>
        <end position="289"/>
    </location>
</feature>
<evidence type="ECO:0000256" key="2">
    <source>
        <dbReference type="ARBA" id="ARBA00022692"/>
    </source>
</evidence>
<dbReference type="OMA" id="MAAMAMD"/>
<feature type="compositionally biased region" description="Basic and acidic residues" evidence="7">
    <location>
        <begin position="123"/>
        <end position="133"/>
    </location>
</feature>
<dbReference type="Gramene" id="ESW21811">
    <property type="protein sequence ID" value="ESW21811"/>
    <property type="gene ID" value="PHAVU_005G101200g"/>
</dbReference>
<keyword evidence="3 6" id="KW-0256">Endoplasmic reticulum</keyword>
<dbReference type="EMBL" id="CM002292">
    <property type="protein sequence ID" value="ESW21811.1"/>
    <property type="molecule type" value="Genomic_DNA"/>
</dbReference>
<keyword evidence="2 6" id="KW-0812">Transmembrane</keyword>
<keyword evidence="5 6" id="KW-0472">Membrane</keyword>
<feature type="compositionally biased region" description="Basic and acidic residues" evidence="7">
    <location>
        <begin position="77"/>
        <end position="96"/>
    </location>
</feature>
<comment type="subcellular location">
    <subcellularLocation>
        <location evidence="1 6">Endoplasmic reticulum membrane</location>
        <topology evidence="1 6">Multi-pass membrane protein</topology>
    </subcellularLocation>
</comment>
<gene>
    <name evidence="9" type="ORF">PHAVU_005G101200g</name>
</gene>
<evidence type="ECO:0000313" key="10">
    <source>
        <dbReference type="Proteomes" id="UP000000226"/>
    </source>
</evidence>
<evidence type="ECO:0000256" key="4">
    <source>
        <dbReference type="ARBA" id="ARBA00022989"/>
    </source>
</evidence>